<gene>
    <name evidence="1" type="ORF">HMPREF1862_00055</name>
</gene>
<proteinExistence type="predicted"/>
<organism evidence="1 2">
    <name type="scientific">Varibaculum cambriense</name>
    <dbReference type="NCBI Taxonomy" id="184870"/>
    <lineage>
        <taxon>Bacteria</taxon>
        <taxon>Bacillati</taxon>
        <taxon>Actinomycetota</taxon>
        <taxon>Actinomycetes</taxon>
        <taxon>Actinomycetales</taxon>
        <taxon>Actinomycetaceae</taxon>
        <taxon>Varibaculum</taxon>
    </lineage>
</organism>
<comment type="caution">
    <text evidence="1">The sequence shown here is derived from an EMBL/GenBank/DDBJ whole genome shotgun (WGS) entry which is preliminary data.</text>
</comment>
<dbReference type="EMBL" id="LSDN01000003">
    <property type="protein sequence ID" value="KXB81992.1"/>
    <property type="molecule type" value="Genomic_DNA"/>
</dbReference>
<sequence>MFADFSLQASIMGLTASDMARRYEVGERTARRWIGGKACPPEPVAEDVAELFRSFLESLDSMIETLDYSDEGFEHVLTLDDPNYKHLRPLVQAAYLLCHLRGIETDISFS</sequence>
<accession>A0AB34X1M9</accession>
<name>A0AB34X1M9_9ACTO</name>
<dbReference type="AlphaFoldDB" id="A0AB34X1M9"/>
<dbReference type="Proteomes" id="UP000070572">
    <property type="component" value="Unassembled WGS sequence"/>
</dbReference>
<dbReference type="RefSeq" id="WP_060919945.1">
    <property type="nucleotide sequence ID" value="NZ_KQ960676.1"/>
</dbReference>
<protein>
    <submittedName>
        <fullName evidence="1">Uncharacterized protein</fullName>
    </submittedName>
</protein>
<evidence type="ECO:0000313" key="2">
    <source>
        <dbReference type="Proteomes" id="UP000070572"/>
    </source>
</evidence>
<reference evidence="1 2" key="1">
    <citation type="submission" date="2016-01" db="EMBL/GenBank/DDBJ databases">
        <authorList>
            <person name="Mitreva M."/>
            <person name="Pepin K.H."/>
            <person name="Mihindukulasuriya K.A."/>
            <person name="Fulton R."/>
            <person name="Fronick C."/>
            <person name="O'Laughlin M."/>
            <person name="Miner T."/>
            <person name="Herter B."/>
            <person name="Rosa B.A."/>
            <person name="Cordes M."/>
            <person name="Tomlinson C."/>
            <person name="Wollam A."/>
            <person name="Palsikar V.B."/>
            <person name="Mardis E.R."/>
            <person name="Wilson R.K."/>
        </authorList>
    </citation>
    <scope>NUCLEOTIDE SEQUENCE [LARGE SCALE GENOMIC DNA]</scope>
    <source>
        <strain evidence="1 2">DNF00696</strain>
    </source>
</reference>
<evidence type="ECO:0000313" key="1">
    <source>
        <dbReference type="EMBL" id="KXB81992.1"/>
    </source>
</evidence>